<dbReference type="CDD" id="cd04186">
    <property type="entry name" value="GT_2_like_c"/>
    <property type="match status" value="1"/>
</dbReference>
<organism evidence="2 3">
    <name type="scientific">Halomonas campaniensis</name>
    <dbReference type="NCBI Taxonomy" id="213554"/>
    <lineage>
        <taxon>Bacteria</taxon>
        <taxon>Pseudomonadati</taxon>
        <taxon>Pseudomonadota</taxon>
        <taxon>Gammaproteobacteria</taxon>
        <taxon>Oceanospirillales</taxon>
        <taxon>Halomonadaceae</taxon>
        <taxon>Halomonas</taxon>
    </lineage>
</organism>
<keyword evidence="3" id="KW-1185">Reference proteome</keyword>
<evidence type="ECO:0000313" key="2">
    <source>
        <dbReference type="EMBL" id="OWV29275.1"/>
    </source>
</evidence>
<dbReference type="RefSeq" id="WP_088701291.1">
    <property type="nucleotide sequence ID" value="NZ_JPUA01000034.1"/>
</dbReference>
<accession>A0A246S0E9</accession>
<dbReference type="Gene3D" id="3.90.550.10">
    <property type="entry name" value="Spore Coat Polysaccharide Biosynthesis Protein SpsA, Chain A"/>
    <property type="match status" value="2"/>
</dbReference>
<dbReference type="Pfam" id="PF00535">
    <property type="entry name" value="Glycos_transf_2"/>
    <property type="match status" value="1"/>
</dbReference>
<evidence type="ECO:0000313" key="3">
    <source>
        <dbReference type="Proteomes" id="UP000197334"/>
    </source>
</evidence>
<gene>
    <name evidence="2" type="ORF">JI62_16965</name>
</gene>
<dbReference type="InterPro" id="IPR029044">
    <property type="entry name" value="Nucleotide-diphossugar_trans"/>
</dbReference>
<name>A0A246S0E9_9GAMM</name>
<sequence>MNANHTSRNKPWYPHHRSPQEFVPLQQLKATSRPGEWQSLGAEPLFSLEGQLPLPGWNMVEIACERDVTSVVSSLTFESARRSLTVELPLRVGKITKRLVYVPWGVKRVTFAPMNATGTFSLAHFRFVWLTPMFAYNRLLQRLSNMHEHYRDLSLKEIELSLKQQARKQSRKWQTIALEDYESTFISFSTRRHYQQWVRQVERRRAPSDHEVAMRHNVHSFDCSILLVCPIGEATPDALEALKNSLKSSLASVAEQSLSPRQAVLLLPSPAFNSWQAWLAEWQREVPVLRVVESHATSVAALRVEALSYCEHSWIWFLRPGDRLAANALFHMASIAADNPQAQMLIADEDSLDEEGVRHSPQFKPEWNADLLLSMPYMGRAVCYQHSFFPRLSADMCGDNANNPDWLDYVQTLDVTRRDDFSSQKLAHVPHIAYHGVPEAATTPSSYVEAVKQHLSACGQVAEVTPGLLPGTQRIHWPMPSPEPLVSLLVPTRDGVDILRPCVDAILDRTDYTHFELLILDNQSSCKETLAYLDEVAARDSRVKVLSWNAPFNYSSINNFGADNARGSVIGLINNDVEPIDGQWLSEMVEQVSRPDIGCVGAKLYYPNDTIQHGGVILGLGGLAGHAHRFFQRDEDGYMGRLKVAQNLSAVTAACLLLRKEVFDAVNGLNEGDLAVAYNDVDLCIKVREAGYRNLWTPFAELYHHESISRGADDTPEKRARWLSEYAYMRKTWGELLDSDPAYNPNLTLVHEDFSLR</sequence>
<protein>
    <submittedName>
        <fullName evidence="2">Glycosyl transferase family 2</fullName>
    </submittedName>
</protein>
<dbReference type="EMBL" id="JPUA01000034">
    <property type="protein sequence ID" value="OWV29275.1"/>
    <property type="molecule type" value="Genomic_DNA"/>
</dbReference>
<feature type="domain" description="Glycosyltransferase 2-like" evidence="1">
    <location>
        <begin position="487"/>
        <end position="664"/>
    </location>
</feature>
<dbReference type="OrthoDB" id="9801954at2"/>
<reference evidence="2 3" key="1">
    <citation type="submission" date="2014-08" db="EMBL/GenBank/DDBJ databases">
        <title>Draft genome sequence of a novel L-asparaginase producing marine bacterium, Halomonas campaniensis.</title>
        <authorList>
            <person name="Sundarakrishnan B."/>
            <person name="Moushumi Priya A."/>
            <person name="Raman G."/>
            <person name="Sakthivel N."/>
            <person name="Park S."/>
            <person name="Jayachandran S."/>
        </authorList>
    </citation>
    <scope>NUCLEOTIDE SEQUENCE [LARGE SCALE GENOMIC DNA]</scope>
    <source>
        <strain evidence="2 3">SK03</strain>
    </source>
</reference>
<dbReference type="Proteomes" id="UP000197334">
    <property type="component" value="Unassembled WGS sequence"/>
</dbReference>
<dbReference type="PANTHER" id="PTHR43179:SF7">
    <property type="entry name" value="RHAMNOSYLTRANSFERASE WBBL"/>
    <property type="match status" value="1"/>
</dbReference>
<dbReference type="SUPFAM" id="SSF53448">
    <property type="entry name" value="Nucleotide-diphospho-sugar transferases"/>
    <property type="match status" value="2"/>
</dbReference>
<proteinExistence type="predicted"/>
<keyword evidence="2" id="KW-0808">Transferase</keyword>
<dbReference type="GO" id="GO:0016740">
    <property type="term" value="F:transferase activity"/>
    <property type="evidence" value="ECO:0007669"/>
    <property type="project" value="UniProtKB-KW"/>
</dbReference>
<comment type="caution">
    <text evidence="2">The sequence shown here is derived from an EMBL/GenBank/DDBJ whole genome shotgun (WGS) entry which is preliminary data.</text>
</comment>
<evidence type="ECO:0000259" key="1">
    <source>
        <dbReference type="Pfam" id="PF00535"/>
    </source>
</evidence>
<dbReference type="AlphaFoldDB" id="A0A246S0E9"/>
<dbReference type="PANTHER" id="PTHR43179">
    <property type="entry name" value="RHAMNOSYLTRANSFERASE WBBL"/>
    <property type="match status" value="1"/>
</dbReference>
<dbReference type="InterPro" id="IPR001173">
    <property type="entry name" value="Glyco_trans_2-like"/>
</dbReference>